<organism evidence="3 4">
    <name type="scientific">Clostridium yunnanense</name>
    <dbReference type="NCBI Taxonomy" id="2800325"/>
    <lineage>
        <taxon>Bacteria</taxon>
        <taxon>Bacillati</taxon>
        <taxon>Bacillota</taxon>
        <taxon>Clostridia</taxon>
        <taxon>Eubacteriales</taxon>
        <taxon>Clostridiaceae</taxon>
        <taxon>Clostridium</taxon>
    </lineage>
</organism>
<dbReference type="Proteomes" id="UP000596739">
    <property type="component" value="Unassembled WGS sequence"/>
</dbReference>
<protein>
    <submittedName>
        <fullName evidence="3">DUF3578 domain-containing protein</fullName>
    </submittedName>
</protein>
<dbReference type="RefSeq" id="WP_200269819.1">
    <property type="nucleotide sequence ID" value="NZ_JAENHN010000037.1"/>
</dbReference>
<gene>
    <name evidence="3" type="ORF">JHL18_12990</name>
</gene>
<feature type="region of interest" description="Disordered" evidence="1">
    <location>
        <begin position="314"/>
        <end position="335"/>
    </location>
</feature>
<accession>A0ABS1EQ57</accession>
<evidence type="ECO:0000313" key="4">
    <source>
        <dbReference type="Proteomes" id="UP000596739"/>
    </source>
</evidence>
<dbReference type="PROSITE" id="PS50943">
    <property type="entry name" value="HTH_CROC1"/>
    <property type="match status" value="1"/>
</dbReference>
<evidence type="ECO:0000313" key="3">
    <source>
        <dbReference type="EMBL" id="MBK1811537.1"/>
    </source>
</evidence>
<dbReference type="Gene3D" id="3.30.920.90">
    <property type="match status" value="1"/>
</dbReference>
<reference evidence="4" key="1">
    <citation type="submission" date="2021-01" db="EMBL/GenBank/DDBJ databases">
        <title>Genome public.</title>
        <authorList>
            <person name="Liu C."/>
            <person name="Sun Q."/>
        </authorList>
    </citation>
    <scope>NUCLEOTIDE SEQUENCE [LARGE SCALE GENOMIC DNA]</scope>
    <source>
        <strain evidence="4">YIM B02505</strain>
    </source>
</reference>
<dbReference type="Pfam" id="PF12102">
    <property type="entry name" value="MrcB_N"/>
    <property type="match status" value="1"/>
</dbReference>
<evidence type="ECO:0000259" key="2">
    <source>
        <dbReference type="PROSITE" id="PS50943"/>
    </source>
</evidence>
<keyword evidence="4" id="KW-1185">Reference proteome</keyword>
<feature type="domain" description="HTH cro/C1-type" evidence="2">
    <location>
        <begin position="7"/>
        <end position="61"/>
    </location>
</feature>
<dbReference type="SMART" id="SM00530">
    <property type="entry name" value="HTH_XRE"/>
    <property type="match status" value="1"/>
</dbReference>
<comment type="caution">
    <text evidence="3">The sequence shown here is derived from an EMBL/GenBank/DDBJ whole genome shotgun (WGS) entry which is preliminary data.</text>
</comment>
<evidence type="ECO:0000256" key="1">
    <source>
        <dbReference type="SAM" id="MobiDB-lite"/>
    </source>
</evidence>
<dbReference type="InterPro" id="IPR010982">
    <property type="entry name" value="Lambda_DNA-bd_dom_sf"/>
</dbReference>
<name>A0ABS1EQ57_9CLOT</name>
<sequence>MEIGREIKKIRLEKKISIQEVSMHLNWPVSKLSKIERGEQGINIDDLMEVARTLEVDISDIVYSDGSNNVKKTSESANDSVSIYFKNIAKNYLIEAKNDFSNNPIAKMIVRELPKLILNRANINSSNYLVSGSAGKGQFAEIPWIAVLKKSITETATKGVYLVYLFTADMKGLYLSLNQGFTYFKNEIGSKGAKTEIEKVSKYLLDICNTIPSNYRNSIDLKAVGPLGKGYMAGHIAGVYYDLNKIPDDNKLMDDLRNMMSVYEEISGIIGNRSIEEFYRYVRAFNQGKLIDENSVNEKINDIIKDNNIADEDYDYDKKPKDKKNSIKDKNGTERYPRDAAVSARALKLAGYACEIDSMHLTFTRKSSKKKYTEPHHLIPISAYNDFQYSLDVEENICSLCSNCHNCLHYGIDSEREPILRRLYDDRKELLEKAGIQVEFEELKNYYGIS</sequence>
<dbReference type="InterPro" id="IPR001387">
    <property type="entry name" value="Cro/C1-type_HTH"/>
</dbReference>
<dbReference type="Pfam" id="PF01381">
    <property type="entry name" value="HTH_3"/>
    <property type="match status" value="1"/>
</dbReference>
<dbReference type="EMBL" id="JAENHN010000037">
    <property type="protein sequence ID" value="MBK1811537.1"/>
    <property type="molecule type" value="Genomic_DNA"/>
</dbReference>
<proteinExistence type="predicted"/>
<feature type="compositionally biased region" description="Basic and acidic residues" evidence="1">
    <location>
        <begin position="316"/>
        <end position="335"/>
    </location>
</feature>
<dbReference type="CDD" id="cd00093">
    <property type="entry name" value="HTH_XRE"/>
    <property type="match status" value="1"/>
</dbReference>
<dbReference type="SUPFAM" id="SSF47413">
    <property type="entry name" value="lambda repressor-like DNA-binding domains"/>
    <property type="match status" value="1"/>
</dbReference>
<dbReference type="InterPro" id="IPR021961">
    <property type="entry name" value="McrB_DNA-bd"/>
</dbReference>
<dbReference type="Gene3D" id="1.10.260.40">
    <property type="entry name" value="lambda repressor-like DNA-binding domains"/>
    <property type="match status" value="1"/>
</dbReference>